<dbReference type="EMBL" id="JAAGAX010000007">
    <property type="protein sequence ID" value="KAF2308737.1"/>
    <property type="molecule type" value="Genomic_DNA"/>
</dbReference>
<evidence type="ECO:0000256" key="1">
    <source>
        <dbReference type="PROSITE-ProRule" id="PRU00047"/>
    </source>
</evidence>
<keyword evidence="1" id="KW-0862">Zinc</keyword>
<dbReference type="GO" id="GO:0003676">
    <property type="term" value="F:nucleic acid binding"/>
    <property type="evidence" value="ECO:0007669"/>
    <property type="project" value="InterPro"/>
</dbReference>
<name>A0A6A6M7A4_HEVBR</name>
<keyword evidence="1" id="KW-0863">Zinc-finger</keyword>
<evidence type="ECO:0000313" key="3">
    <source>
        <dbReference type="EMBL" id="KAF2308737.1"/>
    </source>
</evidence>
<keyword evidence="1" id="KW-0479">Metal-binding</keyword>
<dbReference type="PROSITE" id="PS50158">
    <property type="entry name" value="ZF_CCHC"/>
    <property type="match status" value="1"/>
</dbReference>
<comment type="caution">
    <text evidence="3">The sequence shown here is derived from an EMBL/GenBank/DDBJ whole genome shotgun (WGS) entry which is preliminary data.</text>
</comment>
<evidence type="ECO:0000313" key="4">
    <source>
        <dbReference type="Proteomes" id="UP000467840"/>
    </source>
</evidence>
<sequence length="207" mass="22086">MTDLGKTLSVFQVTLLFRLETGVHFVVSKLGFIGQCCPRQLIVEAVVSTVAVLPIELDYHIWVELIGILQSTFTSRRALALPHPPAPIVAPPVPPVAPADPLTAIPLMPPTVPTASFQLNPNLGAFMAQVVTAAITAKPRDLHHKVECIKFDKGCFECGAPGRLKRNCPLLLAKDNVSEQGSIAPESVQIGTTAPRGRSIIDAGSSK</sequence>
<accession>A0A6A6M7A4</accession>
<reference evidence="3 4" key="1">
    <citation type="journal article" date="2020" name="Mol. Plant">
        <title>The Chromosome-Based Rubber Tree Genome Provides New Insights into Spurge Genome Evolution and Rubber Biosynthesis.</title>
        <authorList>
            <person name="Liu J."/>
            <person name="Shi C."/>
            <person name="Shi C.C."/>
            <person name="Li W."/>
            <person name="Zhang Q.J."/>
            <person name="Zhang Y."/>
            <person name="Li K."/>
            <person name="Lu H.F."/>
            <person name="Shi C."/>
            <person name="Zhu S.T."/>
            <person name="Xiao Z.Y."/>
            <person name="Nan H."/>
            <person name="Yue Y."/>
            <person name="Zhu X.G."/>
            <person name="Wu Y."/>
            <person name="Hong X.N."/>
            <person name="Fan G.Y."/>
            <person name="Tong Y."/>
            <person name="Zhang D."/>
            <person name="Mao C.L."/>
            <person name="Liu Y.L."/>
            <person name="Hao S.J."/>
            <person name="Liu W.Q."/>
            <person name="Lv M.Q."/>
            <person name="Zhang H.B."/>
            <person name="Liu Y."/>
            <person name="Hu-Tang G.R."/>
            <person name="Wang J.P."/>
            <person name="Wang J.H."/>
            <person name="Sun Y.H."/>
            <person name="Ni S.B."/>
            <person name="Chen W.B."/>
            <person name="Zhang X.C."/>
            <person name="Jiao Y.N."/>
            <person name="Eichler E.E."/>
            <person name="Li G.H."/>
            <person name="Liu X."/>
            <person name="Gao L.Z."/>
        </authorList>
    </citation>
    <scope>NUCLEOTIDE SEQUENCE [LARGE SCALE GENOMIC DNA]</scope>
    <source>
        <strain evidence="4">cv. GT1</strain>
        <tissue evidence="3">Leaf</tissue>
    </source>
</reference>
<dbReference type="InterPro" id="IPR001878">
    <property type="entry name" value="Znf_CCHC"/>
</dbReference>
<keyword evidence="4" id="KW-1185">Reference proteome</keyword>
<organism evidence="3 4">
    <name type="scientific">Hevea brasiliensis</name>
    <name type="common">Para rubber tree</name>
    <name type="synonym">Siphonia brasiliensis</name>
    <dbReference type="NCBI Taxonomy" id="3981"/>
    <lineage>
        <taxon>Eukaryota</taxon>
        <taxon>Viridiplantae</taxon>
        <taxon>Streptophyta</taxon>
        <taxon>Embryophyta</taxon>
        <taxon>Tracheophyta</taxon>
        <taxon>Spermatophyta</taxon>
        <taxon>Magnoliopsida</taxon>
        <taxon>eudicotyledons</taxon>
        <taxon>Gunneridae</taxon>
        <taxon>Pentapetalae</taxon>
        <taxon>rosids</taxon>
        <taxon>fabids</taxon>
        <taxon>Malpighiales</taxon>
        <taxon>Euphorbiaceae</taxon>
        <taxon>Crotonoideae</taxon>
        <taxon>Micrandreae</taxon>
        <taxon>Hevea</taxon>
    </lineage>
</organism>
<gene>
    <name evidence="3" type="ORF">GH714_015018</name>
</gene>
<evidence type="ECO:0000259" key="2">
    <source>
        <dbReference type="PROSITE" id="PS50158"/>
    </source>
</evidence>
<dbReference type="GO" id="GO:0008270">
    <property type="term" value="F:zinc ion binding"/>
    <property type="evidence" value="ECO:0007669"/>
    <property type="project" value="UniProtKB-KW"/>
</dbReference>
<protein>
    <recommendedName>
        <fullName evidence="2">CCHC-type domain-containing protein</fullName>
    </recommendedName>
</protein>
<proteinExistence type="predicted"/>
<dbReference type="Proteomes" id="UP000467840">
    <property type="component" value="Chromosome 17"/>
</dbReference>
<dbReference type="AlphaFoldDB" id="A0A6A6M7A4"/>
<feature type="domain" description="CCHC-type" evidence="2">
    <location>
        <begin position="155"/>
        <end position="169"/>
    </location>
</feature>